<feature type="compositionally biased region" description="Polar residues" evidence="1">
    <location>
        <begin position="33"/>
        <end position="80"/>
    </location>
</feature>
<protein>
    <submittedName>
        <fullName evidence="2">Uncharacterized protein</fullName>
    </submittedName>
</protein>
<gene>
    <name evidence="2" type="ORF">PCANC_19301</name>
</gene>
<feature type="compositionally biased region" description="Polar residues" evidence="1">
    <location>
        <begin position="87"/>
        <end position="100"/>
    </location>
</feature>
<sequence>MPLDFIIDDLPSIPGNSPLGSLLPGNCSSAGLQKVNASPPSSGETAVCSNRKSPRSINGQAYDANTGTPLSPHELSSQRSGAVYQPLASQSNCCPVNSQAAKGDTNELPPTLNAPLLTPPQPVPKQTVRRTGLLLGILPLAKQRPQPPQPYFKPED</sequence>
<dbReference type="Proteomes" id="UP000235388">
    <property type="component" value="Unassembled WGS sequence"/>
</dbReference>
<dbReference type="AlphaFoldDB" id="A0A2N5ULY8"/>
<evidence type="ECO:0000256" key="1">
    <source>
        <dbReference type="SAM" id="MobiDB-lite"/>
    </source>
</evidence>
<evidence type="ECO:0000313" key="3">
    <source>
        <dbReference type="Proteomes" id="UP000235388"/>
    </source>
</evidence>
<keyword evidence="3" id="KW-1185">Reference proteome</keyword>
<comment type="caution">
    <text evidence="2">The sequence shown here is derived from an EMBL/GenBank/DDBJ whole genome shotgun (WGS) entry which is preliminary data.</text>
</comment>
<name>A0A2N5ULY8_9BASI</name>
<dbReference type="EMBL" id="PGCJ01000203">
    <property type="protein sequence ID" value="PLW38752.1"/>
    <property type="molecule type" value="Genomic_DNA"/>
</dbReference>
<reference evidence="2 3" key="1">
    <citation type="submission" date="2017-11" db="EMBL/GenBank/DDBJ databases">
        <title>De novo assembly and phasing of dikaryotic genomes from two isolates of Puccinia coronata f. sp. avenae, the causal agent of oat crown rust.</title>
        <authorList>
            <person name="Miller M.E."/>
            <person name="Zhang Y."/>
            <person name="Omidvar V."/>
            <person name="Sperschneider J."/>
            <person name="Schwessinger B."/>
            <person name="Raley C."/>
            <person name="Palmer J.M."/>
            <person name="Garnica D."/>
            <person name="Upadhyaya N."/>
            <person name="Rathjen J."/>
            <person name="Taylor J.M."/>
            <person name="Park R.F."/>
            <person name="Dodds P.N."/>
            <person name="Hirsch C.D."/>
            <person name="Kianian S.F."/>
            <person name="Figueroa M."/>
        </authorList>
    </citation>
    <scope>NUCLEOTIDE SEQUENCE [LARGE SCALE GENOMIC DNA]</scope>
    <source>
        <strain evidence="2">12NC29</strain>
    </source>
</reference>
<evidence type="ECO:0000313" key="2">
    <source>
        <dbReference type="EMBL" id="PLW38752.1"/>
    </source>
</evidence>
<accession>A0A2N5ULY8</accession>
<feature type="region of interest" description="Disordered" evidence="1">
    <location>
        <begin position="33"/>
        <end position="125"/>
    </location>
</feature>
<organism evidence="2 3">
    <name type="scientific">Puccinia coronata f. sp. avenae</name>
    <dbReference type="NCBI Taxonomy" id="200324"/>
    <lineage>
        <taxon>Eukaryota</taxon>
        <taxon>Fungi</taxon>
        <taxon>Dikarya</taxon>
        <taxon>Basidiomycota</taxon>
        <taxon>Pucciniomycotina</taxon>
        <taxon>Pucciniomycetes</taxon>
        <taxon>Pucciniales</taxon>
        <taxon>Pucciniaceae</taxon>
        <taxon>Puccinia</taxon>
    </lineage>
</organism>
<proteinExistence type="predicted"/>